<dbReference type="Pfam" id="PF03821">
    <property type="entry name" value="Mtp"/>
    <property type="match status" value="1"/>
</dbReference>
<reference evidence="2" key="3">
    <citation type="submission" date="2022-01" db="EMBL/GenBank/DDBJ databases">
        <authorList>
            <person name="Rubenstein D.R."/>
        </authorList>
    </citation>
    <scope>NUCLEOTIDE SEQUENCE</scope>
    <source>
        <strain evidence="2">SS15</strain>
        <tissue evidence="2">Liver</tissue>
    </source>
</reference>
<dbReference type="InterPro" id="IPR004687">
    <property type="entry name" value="LAPTM4/5"/>
</dbReference>
<keyword evidence="3" id="KW-1185">Reference proteome</keyword>
<dbReference type="OrthoDB" id="8733516at2759"/>
<name>A0A835NEC0_9PASS</name>
<proteinExistence type="predicted"/>
<reference evidence="2 3" key="2">
    <citation type="journal article" date="2021" name="J. Hered.">
        <title>Feather Gene Expression Elucidates the Developmental Basis of Plumage Iridescence in African Starlings.</title>
        <authorList>
            <person name="Rubenstein D.R."/>
            <person name="Corvelo A."/>
            <person name="MacManes M.D."/>
            <person name="Maia R."/>
            <person name="Narzisi G."/>
            <person name="Rousaki A."/>
            <person name="Vandenabeele P."/>
            <person name="Shawkey M.D."/>
            <person name="Solomon J."/>
        </authorList>
    </citation>
    <scope>NUCLEOTIDE SEQUENCE [LARGE SCALE GENOMIC DNA]</scope>
    <source>
        <strain evidence="2">SS15</strain>
    </source>
</reference>
<dbReference type="EMBL" id="JADDUC010000484">
    <property type="protein sequence ID" value="KAG0113279.1"/>
    <property type="molecule type" value="Genomic_DNA"/>
</dbReference>
<evidence type="ECO:0000313" key="2">
    <source>
        <dbReference type="EMBL" id="KAI1231306.1"/>
    </source>
</evidence>
<dbReference type="AlphaFoldDB" id="A0A835NEC0"/>
<protein>
    <submittedName>
        <fullName evidence="1">Uncharacterized protein</fullName>
    </submittedName>
</protein>
<dbReference type="GO" id="GO:0016020">
    <property type="term" value="C:membrane"/>
    <property type="evidence" value="ECO:0007669"/>
    <property type="project" value="InterPro"/>
</dbReference>
<sequence length="147" mass="16126">MACLASPFLGQGRAFPPTAPLQGQLSTPGWASPLDPCLDPSENTEAFSAQPQPVQQLGLCWSQHPQFANKAQTTVVLLPPHPRGCSGPWFKGKVMSILLLIEYSLEVANGKGFCKDLDKDYFRIAVDHSSLTHTPDFFTFWAFPGKH</sequence>
<gene>
    <name evidence="2" type="ORF">IHE44_0008247</name>
    <name evidence="1" type="ORF">IHE44_011013</name>
</gene>
<organism evidence="1">
    <name type="scientific">Lamprotornis superbus</name>
    <dbReference type="NCBI Taxonomy" id="245042"/>
    <lineage>
        <taxon>Eukaryota</taxon>
        <taxon>Metazoa</taxon>
        <taxon>Chordata</taxon>
        <taxon>Craniata</taxon>
        <taxon>Vertebrata</taxon>
        <taxon>Euteleostomi</taxon>
        <taxon>Archelosauria</taxon>
        <taxon>Archosauria</taxon>
        <taxon>Dinosauria</taxon>
        <taxon>Saurischia</taxon>
        <taxon>Theropoda</taxon>
        <taxon>Coelurosauria</taxon>
        <taxon>Aves</taxon>
        <taxon>Neognathae</taxon>
        <taxon>Neoaves</taxon>
        <taxon>Telluraves</taxon>
        <taxon>Australaves</taxon>
        <taxon>Passeriformes</taxon>
        <taxon>Sturnidae</taxon>
        <taxon>Lamprotornis</taxon>
    </lineage>
</organism>
<dbReference type="EMBL" id="JADDUC020000027">
    <property type="protein sequence ID" value="KAI1231306.1"/>
    <property type="molecule type" value="Genomic_DNA"/>
</dbReference>
<accession>A0A835NEC0</accession>
<comment type="caution">
    <text evidence="1">The sequence shown here is derived from an EMBL/GenBank/DDBJ whole genome shotgun (WGS) entry which is preliminary data.</text>
</comment>
<evidence type="ECO:0000313" key="1">
    <source>
        <dbReference type="EMBL" id="KAG0113279.1"/>
    </source>
</evidence>
<dbReference type="Proteomes" id="UP000618051">
    <property type="component" value="Unassembled WGS sequence"/>
</dbReference>
<evidence type="ECO:0000313" key="3">
    <source>
        <dbReference type="Proteomes" id="UP000618051"/>
    </source>
</evidence>
<reference evidence="1" key="1">
    <citation type="submission" date="2020-10" db="EMBL/GenBank/DDBJ databases">
        <title>Feather gene expression reveals the developmental basis of iridescence in African starlings.</title>
        <authorList>
            <person name="Rubenstein D.R."/>
        </authorList>
    </citation>
    <scope>NUCLEOTIDE SEQUENCE</scope>
    <source>
        <strain evidence="1">SS15</strain>
        <tissue evidence="1">Liver</tissue>
    </source>
</reference>